<evidence type="ECO:0000313" key="2">
    <source>
        <dbReference type="Proteomes" id="UP000095751"/>
    </source>
</evidence>
<keyword evidence="2" id="KW-1185">Reference proteome</keyword>
<dbReference type="EMBL" id="KV784409">
    <property type="protein sequence ID" value="OEU06417.1"/>
    <property type="molecule type" value="Genomic_DNA"/>
</dbReference>
<dbReference type="AlphaFoldDB" id="A0A1E7EKP9"/>
<sequence>MHRVDTWTGLWDVQVHFLSFFVPPRRIGVATLPLLNSSLPLPEFLLLLGLADDELIMVFDGWGGGVNDHLRDVAENPHLKGENPMNNVGIETQICAVATALIDYE</sequence>
<dbReference type="Proteomes" id="UP000095751">
    <property type="component" value="Unassembled WGS sequence"/>
</dbReference>
<name>A0A1E7EKP9_9STRA</name>
<protein>
    <submittedName>
        <fullName evidence="1">Uncharacterized protein</fullName>
    </submittedName>
</protein>
<reference evidence="1 2" key="1">
    <citation type="submission" date="2016-09" db="EMBL/GenBank/DDBJ databases">
        <title>Extensive genetic diversity and differential bi-allelic expression allows diatom success in the polar Southern Ocean.</title>
        <authorList>
            <consortium name="DOE Joint Genome Institute"/>
            <person name="Mock T."/>
            <person name="Otillar R.P."/>
            <person name="Strauss J."/>
            <person name="Dupont C."/>
            <person name="Frickenhaus S."/>
            <person name="Maumus F."/>
            <person name="Mcmullan M."/>
            <person name="Sanges R."/>
            <person name="Schmutz J."/>
            <person name="Toseland A."/>
            <person name="Valas R."/>
            <person name="Veluchamy A."/>
            <person name="Ward B.J."/>
            <person name="Allen A."/>
            <person name="Barry K."/>
            <person name="Falciatore A."/>
            <person name="Ferrante M."/>
            <person name="Fortunato A.E."/>
            <person name="Gloeckner G."/>
            <person name="Gruber A."/>
            <person name="Hipkin R."/>
            <person name="Janech M."/>
            <person name="Kroth P."/>
            <person name="Leese F."/>
            <person name="Lindquist E."/>
            <person name="Lyon B.R."/>
            <person name="Martin J."/>
            <person name="Mayer C."/>
            <person name="Parker M."/>
            <person name="Quesneville H."/>
            <person name="Raymond J."/>
            <person name="Uhlig C."/>
            <person name="Valentin K.U."/>
            <person name="Worden A.Z."/>
            <person name="Armbrust E.V."/>
            <person name="Bowler C."/>
            <person name="Green B."/>
            <person name="Moulton V."/>
            <person name="Van Oosterhout C."/>
            <person name="Grigoriev I."/>
        </authorList>
    </citation>
    <scope>NUCLEOTIDE SEQUENCE [LARGE SCALE GENOMIC DNA]</scope>
    <source>
        <strain evidence="1 2">CCMP1102</strain>
    </source>
</reference>
<evidence type="ECO:0000313" key="1">
    <source>
        <dbReference type="EMBL" id="OEU06417.1"/>
    </source>
</evidence>
<dbReference type="InParanoid" id="A0A1E7EKP9"/>
<gene>
    <name evidence="1" type="ORF">FRACYDRAFT_254579</name>
</gene>
<dbReference type="KEGG" id="fcy:FRACYDRAFT_254579"/>
<organism evidence="1 2">
    <name type="scientific">Fragilariopsis cylindrus CCMP1102</name>
    <dbReference type="NCBI Taxonomy" id="635003"/>
    <lineage>
        <taxon>Eukaryota</taxon>
        <taxon>Sar</taxon>
        <taxon>Stramenopiles</taxon>
        <taxon>Ochrophyta</taxon>
        <taxon>Bacillariophyta</taxon>
        <taxon>Bacillariophyceae</taxon>
        <taxon>Bacillariophycidae</taxon>
        <taxon>Bacillariales</taxon>
        <taxon>Bacillariaceae</taxon>
        <taxon>Fragilariopsis</taxon>
    </lineage>
</organism>
<accession>A0A1E7EKP9</accession>
<proteinExistence type="predicted"/>